<sequence>MRHTTIFTPPMLNLGLLGGAGWVAGQSFAERCTVTEGLLPHNSQSLINAVHKFDGLQFSVSWPSLFPWTIERVGERVPPLLQPDW</sequence>
<organism evidence="2 3">
    <name type="scientific">Gonapodya prolifera (strain JEL478)</name>
    <name type="common">Monoblepharis prolifera</name>
    <dbReference type="NCBI Taxonomy" id="1344416"/>
    <lineage>
        <taxon>Eukaryota</taxon>
        <taxon>Fungi</taxon>
        <taxon>Fungi incertae sedis</taxon>
        <taxon>Chytridiomycota</taxon>
        <taxon>Chytridiomycota incertae sedis</taxon>
        <taxon>Monoblepharidomycetes</taxon>
        <taxon>Monoblepharidales</taxon>
        <taxon>Gonapodyaceae</taxon>
        <taxon>Gonapodya</taxon>
    </lineage>
</organism>
<proteinExistence type="predicted"/>
<keyword evidence="1" id="KW-0732">Signal</keyword>
<protein>
    <submittedName>
        <fullName evidence="2">Uncharacterized protein</fullName>
    </submittedName>
</protein>
<feature type="chain" id="PRO_5007296435" evidence="1">
    <location>
        <begin position="26"/>
        <end position="85"/>
    </location>
</feature>
<keyword evidence="3" id="KW-1185">Reference proteome</keyword>
<feature type="signal peptide" evidence="1">
    <location>
        <begin position="1"/>
        <end position="25"/>
    </location>
</feature>
<evidence type="ECO:0000256" key="1">
    <source>
        <dbReference type="SAM" id="SignalP"/>
    </source>
</evidence>
<dbReference type="Proteomes" id="UP000070544">
    <property type="component" value="Unassembled WGS sequence"/>
</dbReference>
<accession>A0A139AU24</accession>
<dbReference type="AlphaFoldDB" id="A0A139AU24"/>
<gene>
    <name evidence="2" type="ORF">M427DRAFT_405549</name>
</gene>
<name>A0A139AU24_GONPJ</name>
<evidence type="ECO:0000313" key="2">
    <source>
        <dbReference type="EMBL" id="KXS20246.1"/>
    </source>
</evidence>
<evidence type="ECO:0000313" key="3">
    <source>
        <dbReference type="Proteomes" id="UP000070544"/>
    </source>
</evidence>
<reference evidence="2 3" key="1">
    <citation type="journal article" date="2015" name="Genome Biol. Evol.">
        <title>Phylogenomic analyses indicate that early fungi evolved digesting cell walls of algal ancestors of land plants.</title>
        <authorList>
            <person name="Chang Y."/>
            <person name="Wang S."/>
            <person name="Sekimoto S."/>
            <person name="Aerts A.L."/>
            <person name="Choi C."/>
            <person name="Clum A."/>
            <person name="LaButti K.M."/>
            <person name="Lindquist E.A."/>
            <person name="Yee Ngan C."/>
            <person name="Ohm R.A."/>
            <person name="Salamov A.A."/>
            <person name="Grigoriev I.V."/>
            <person name="Spatafora J.W."/>
            <person name="Berbee M.L."/>
        </authorList>
    </citation>
    <scope>NUCLEOTIDE SEQUENCE [LARGE SCALE GENOMIC DNA]</scope>
    <source>
        <strain evidence="2 3">JEL478</strain>
    </source>
</reference>
<dbReference type="EMBL" id="KQ965736">
    <property type="protein sequence ID" value="KXS20246.1"/>
    <property type="molecule type" value="Genomic_DNA"/>
</dbReference>